<dbReference type="AlphaFoldDB" id="A0A8J8MDU8"/>
<dbReference type="EMBL" id="CP058561">
    <property type="protein sequence ID" value="QUH31126.1"/>
    <property type="molecule type" value="Genomic_DNA"/>
</dbReference>
<evidence type="ECO:0000256" key="1">
    <source>
        <dbReference type="SAM" id="Phobius"/>
    </source>
</evidence>
<feature type="transmembrane region" description="Helical" evidence="1">
    <location>
        <begin position="12"/>
        <end position="34"/>
    </location>
</feature>
<keyword evidence="1" id="KW-0812">Transmembrane</keyword>
<reference evidence="2 3" key="1">
    <citation type="submission" date="2020-07" db="EMBL/GenBank/DDBJ databases">
        <title>Vallitalea guaymasensis genome.</title>
        <authorList>
            <person name="Postec A."/>
        </authorList>
    </citation>
    <scope>NUCLEOTIDE SEQUENCE [LARGE SCALE GENOMIC DNA]</scope>
    <source>
        <strain evidence="2 3">Ra1766G1</strain>
    </source>
</reference>
<proteinExistence type="predicted"/>
<accession>A0A8J8MDU8</accession>
<organism evidence="2 3">
    <name type="scientific">Vallitalea guaymasensis</name>
    <dbReference type="NCBI Taxonomy" id="1185412"/>
    <lineage>
        <taxon>Bacteria</taxon>
        <taxon>Bacillati</taxon>
        <taxon>Bacillota</taxon>
        <taxon>Clostridia</taxon>
        <taxon>Lachnospirales</taxon>
        <taxon>Vallitaleaceae</taxon>
        <taxon>Vallitalea</taxon>
    </lineage>
</organism>
<protein>
    <submittedName>
        <fullName evidence="2">Uncharacterized protein</fullName>
    </submittedName>
</protein>
<gene>
    <name evidence="2" type="ORF">HYG85_20255</name>
</gene>
<name>A0A8J8MDU8_9FIRM</name>
<sequence>MEKLIKNKDGNAAILACVAVLIMMLLFTVIAEYIRLQTIAKGVNDAVQSSVISVVTNNWDNNYNGLRQGYAGGYTLKNSEWETDIDNGEVYADLSDLLGLQRKSGKYVKYTKKETEYSLYNLDVKIINTPIRGNENDEFSADVYITLQVPLSFGWGHLPDMIIPLKLKAKFTPKF</sequence>
<evidence type="ECO:0000313" key="2">
    <source>
        <dbReference type="EMBL" id="QUH31126.1"/>
    </source>
</evidence>
<dbReference type="Proteomes" id="UP000677305">
    <property type="component" value="Chromosome"/>
</dbReference>
<keyword evidence="1" id="KW-0472">Membrane</keyword>
<dbReference type="KEGG" id="vgu:HYG85_20255"/>
<keyword evidence="3" id="KW-1185">Reference proteome</keyword>
<evidence type="ECO:0000313" key="3">
    <source>
        <dbReference type="Proteomes" id="UP000677305"/>
    </source>
</evidence>
<keyword evidence="1" id="KW-1133">Transmembrane helix</keyword>
<dbReference type="RefSeq" id="WP_212691202.1">
    <property type="nucleotide sequence ID" value="NZ_CP058561.1"/>
</dbReference>